<evidence type="ECO:0000313" key="1">
    <source>
        <dbReference type="EMBL" id="RRJ24314.1"/>
    </source>
</evidence>
<dbReference type="Proteomes" id="UP000272490">
    <property type="component" value="Unassembled WGS sequence"/>
</dbReference>
<dbReference type="AlphaFoldDB" id="A0A3P3QSW5"/>
<organism evidence="1 2">
    <name type="scientific">Lachnoanaerobaculum gingivalis</name>
    <dbReference type="NCBI Taxonomy" id="2490855"/>
    <lineage>
        <taxon>Bacteria</taxon>
        <taxon>Bacillati</taxon>
        <taxon>Bacillota</taxon>
        <taxon>Clostridia</taxon>
        <taxon>Lachnospirales</taxon>
        <taxon>Lachnospiraceae</taxon>
        <taxon>Lachnoanaerobaculum</taxon>
    </lineage>
</organism>
<comment type="caution">
    <text evidence="1">The sequence shown here is derived from an EMBL/GenBank/DDBJ whole genome shotgun (WGS) entry which is preliminary data.</text>
</comment>
<dbReference type="RefSeq" id="WP_128675026.1">
    <property type="nucleotide sequence ID" value="NZ_RRCO01000007.1"/>
</dbReference>
<dbReference type="EMBL" id="RRCO01000007">
    <property type="protein sequence ID" value="RRJ24314.1"/>
    <property type="molecule type" value="Genomic_DNA"/>
</dbReference>
<name>A0A3P3QSW5_9FIRM</name>
<sequence>MPKMTKGGKYIFGWSRIRVNGELIFPRMAVDEYNLQEETYIYIVSGSKQTGGFCVMTDPLLSHSKLKNILKENSSLADRSLSEGELIAYKGRKYGWLALKENTVYLSDDLMKMLEIKVGDKLLAIRSSDIAFTMGVKGRLIEKANGYRGIIEEF</sequence>
<proteinExistence type="predicted"/>
<evidence type="ECO:0000313" key="2">
    <source>
        <dbReference type="Proteomes" id="UP000272490"/>
    </source>
</evidence>
<reference evidence="1 2" key="1">
    <citation type="submission" date="2018-11" db="EMBL/GenBank/DDBJ databases">
        <title>Genome sequencing of Lachnoanaerobaculum sp. KCOM 2030 (= ChDC B114).</title>
        <authorList>
            <person name="Kook J.-K."/>
            <person name="Park S.-N."/>
            <person name="Lim Y.K."/>
        </authorList>
    </citation>
    <scope>NUCLEOTIDE SEQUENCE [LARGE SCALE GENOMIC DNA]</scope>
    <source>
        <strain evidence="1 2">KCOM 2030</strain>
    </source>
</reference>
<dbReference type="OrthoDB" id="9783947at2"/>
<protein>
    <submittedName>
        <fullName evidence="1">Uncharacterized protein</fullName>
    </submittedName>
</protein>
<keyword evidence="2" id="KW-1185">Reference proteome</keyword>
<accession>A0A3P3QSW5</accession>
<gene>
    <name evidence="1" type="ORF">EHV10_13005</name>
</gene>